<dbReference type="AlphaFoldDB" id="A0AA88I1H6"/>
<name>A0AA88I1H6_ARTSF</name>
<organism evidence="2 3">
    <name type="scientific">Artemia franciscana</name>
    <name type="common">Brine shrimp</name>
    <name type="synonym">Artemia sanfranciscana</name>
    <dbReference type="NCBI Taxonomy" id="6661"/>
    <lineage>
        <taxon>Eukaryota</taxon>
        <taxon>Metazoa</taxon>
        <taxon>Ecdysozoa</taxon>
        <taxon>Arthropoda</taxon>
        <taxon>Crustacea</taxon>
        <taxon>Branchiopoda</taxon>
        <taxon>Anostraca</taxon>
        <taxon>Artemiidae</taxon>
        <taxon>Artemia</taxon>
    </lineage>
</organism>
<evidence type="ECO:0000256" key="1">
    <source>
        <dbReference type="SAM" id="SignalP"/>
    </source>
</evidence>
<feature type="signal peptide" evidence="1">
    <location>
        <begin position="1"/>
        <end position="22"/>
    </location>
</feature>
<sequence>MASNEKLLWNVLLSFTVCAIKAGNRSEEIVKKAVEFFSAQVVLNLKEVLQPLAVISRRFAARSKNTDDILDIIKVLNGCEEENISLPRFVIFEPNEVPATLTRQSNELCVKFDSFEDSNPQSCRNRITYYCNYPD</sequence>
<proteinExistence type="predicted"/>
<dbReference type="EMBL" id="JAVRJZ010000008">
    <property type="protein sequence ID" value="KAK2719253.1"/>
    <property type="molecule type" value="Genomic_DNA"/>
</dbReference>
<keyword evidence="3" id="KW-1185">Reference proteome</keyword>
<accession>A0AA88I1H6</accession>
<evidence type="ECO:0000313" key="2">
    <source>
        <dbReference type="EMBL" id="KAK2719253.1"/>
    </source>
</evidence>
<comment type="caution">
    <text evidence="2">The sequence shown here is derived from an EMBL/GenBank/DDBJ whole genome shotgun (WGS) entry which is preliminary data.</text>
</comment>
<feature type="chain" id="PRO_5041643732" evidence="1">
    <location>
        <begin position="23"/>
        <end position="135"/>
    </location>
</feature>
<keyword evidence="1" id="KW-0732">Signal</keyword>
<reference evidence="2" key="1">
    <citation type="submission" date="2023-07" db="EMBL/GenBank/DDBJ databases">
        <title>Chromosome-level genome assembly of Artemia franciscana.</title>
        <authorList>
            <person name="Jo E."/>
        </authorList>
    </citation>
    <scope>NUCLEOTIDE SEQUENCE</scope>
    <source>
        <tissue evidence="2">Whole body</tissue>
    </source>
</reference>
<dbReference type="Proteomes" id="UP001187531">
    <property type="component" value="Unassembled WGS sequence"/>
</dbReference>
<gene>
    <name evidence="2" type="ORF">QYM36_004913</name>
</gene>
<protein>
    <submittedName>
        <fullName evidence="2">Uncharacterized protein</fullName>
    </submittedName>
</protein>
<evidence type="ECO:0000313" key="3">
    <source>
        <dbReference type="Proteomes" id="UP001187531"/>
    </source>
</evidence>